<feature type="region of interest" description="Disordered" evidence="1">
    <location>
        <begin position="580"/>
        <end position="606"/>
    </location>
</feature>
<feature type="compositionally biased region" description="Basic and acidic residues" evidence="1">
    <location>
        <begin position="77"/>
        <end position="103"/>
    </location>
</feature>
<proteinExistence type="predicted"/>
<dbReference type="OrthoDB" id="27601at2759"/>
<organism evidence="3 4">
    <name type="scientific">Toxoplasma gondii FOU</name>
    <dbReference type="NCBI Taxonomy" id="943167"/>
    <lineage>
        <taxon>Eukaryota</taxon>
        <taxon>Sar</taxon>
        <taxon>Alveolata</taxon>
        <taxon>Apicomplexa</taxon>
        <taxon>Conoidasida</taxon>
        <taxon>Coccidia</taxon>
        <taxon>Eucoccidiorida</taxon>
        <taxon>Eimeriorina</taxon>
        <taxon>Sarcocystidae</taxon>
        <taxon>Toxoplasma</taxon>
    </lineage>
</organism>
<dbReference type="PANTHER" id="PTHR46064:SF1">
    <property type="entry name" value="QUEUINE TRNA-RIBOSYLTRANSFERASE ACCESSORY SUBUNIT 2"/>
    <property type="match status" value="1"/>
</dbReference>
<dbReference type="PANTHER" id="PTHR46064">
    <property type="entry name" value="QUEUINE TRNA-RIBOSYLTRANSFERASE ACCESSORY SUBUNIT 2"/>
    <property type="match status" value="1"/>
</dbReference>
<feature type="compositionally biased region" description="Low complexity" evidence="1">
    <location>
        <begin position="37"/>
        <end position="51"/>
    </location>
</feature>
<feature type="compositionally biased region" description="Basic and acidic residues" evidence="1">
    <location>
        <begin position="796"/>
        <end position="811"/>
    </location>
</feature>
<feature type="compositionally biased region" description="Low complexity" evidence="1">
    <location>
        <begin position="233"/>
        <end position="252"/>
    </location>
</feature>
<feature type="compositionally biased region" description="Basic and acidic residues" evidence="1">
    <location>
        <begin position="274"/>
        <end position="287"/>
    </location>
</feature>
<accession>A0A086KBL7</accession>
<feature type="region of interest" description="Disordered" evidence="1">
    <location>
        <begin position="788"/>
        <end position="811"/>
    </location>
</feature>
<reference evidence="3 4" key="1">
    <citation type="submission" date="2014-07" db="EMBL/GenBank/DDBJ databases">
        <authorList>
            <person name="Sibley D."/>
            <person name="Venepally P."/>
            <person name="Karamycheva S."/>
            <person name="Hadjithomas M."/>
            <person name="Khan A."/>
            <person name="Brunk B."/>
            <person name="Roos D."/>
            <person name="Caler E."/>
            <person name="Lorenzi H."/>
        </authorList>
    </citation>
    <scope>NUCLEOTIDE SEQUENCE [LARGE SCALE GENOMIC DNA]</scope>
    <source>
        <strain evidence="3 4">FOU</strain>
    </source>
</reference>
<evidence type="ECO:0000256" key="1">
    <source>
        <dbReference type="SAM" id="MobiDB-lite"/>
    </source>
</evidence>
<feature type="compositionally biased region" description="Basic and acidic residues" evidence="1">
    <location>
        <begin position="316"/>
        <end position="328"/>
    </location>
</feature>
<feature type="domain" description="tRNA-guanine(15) transglycosylase-like" evidence="2">
    <location>
        <begin position="810"/>
        <end position="875"/>
    </location>
</feature>
<dbReference type="InterPro" id="IPR036511">
    <property type="entry name" value="TGT-like_sf"/>
</dbReference>
<dbReference type="GO" id="GO:0006400">
    <property type="term" value="P:tRNA modification"/>
    <property type="evidence" value="ECO:0007669"/>
    <property type="project" value="InterPro"/>
</dbReference>
<dbReference type="AlphaFoldDB" id="A0A086KBL7"/>
<name>A0A086KBL7_TOXGO</name>
<dbReference type="Proteomes" id="UP000028838">
    <property type="component" value="Unassembled WGS sequence"/>
</dbReference>
<protein>
    <submittedName>
        <fullName evidence="3">Queuine tRNA-ribosyltransferase</fullName>
    </submittedName>
</protein>
<feature type="region of interest" description="Disordered" evidence="1">
    <location>
        <begin position="225"/>
        <end position="331"/>
    </location>
</feature>
<dbReference type="SUPFAM" id="SSF51713">
    <property type="entry name" value="tRNA-guanine transglycosylase"/>
    <property type="match status" value="1"/>
</dbReference>
<feature type="region of interest" description="Disordered" evidence="1">
    <location>
        <begin position="1"/>
        <end position="51"/>
    </location>
</feature>
<feature type="compositionally biased region" description="Polar residues" evidence="1">
    <location>
        <begin position="439"/>
        <end position="452"/>
    </location>
</feature>
<dbReference type="InterPro" id="IPR002616">
    <property type="entry name" value="tRNA_ribo_trans-like"/>
</dbReference>
<dbReference type="GO" id="GO:0016740">
    <property type="term" value="F:transferase activity"/>
    <property type="evidence" value="ECO:0007669"/>
    <property type="project" value="UniProtKB-KW"/>
</dbReference>
<evidence type="ECO:0000313" key="3">
    <source>
        <dbReference type="EMBL" id="KFG41785.1"/>
    </source>
</evidence>
<dbReference type="EMBL" id="AEYH02002215">
    <property type="protein sequence ID" value="KFG41785.1"/>
    <property type="molecule type" value="Genomic_DNA"/>
</dbReference>
<dbReference type="Pfam" id="PF01702">
    <property type="entry name" value="TGT"/>
    <property type="match status" value="1"/>
</dbReference>
<feature type="region of interest" description="Disordered" evidence="1">
    <location>
        <begin position="439"/>
        <end position="461"/>
    </location>
</feature>
<sequence>MGLPACSLEAPKASNSSNGRFAPVPVVGSSPESFSTPLGASSSLPSSGAHLLPSSLGCRAPLWRPLHAASGSEEELLEPKEKTNQEGREERGKNGEARVHETESDGTSQALGRAFASGSENCQEESGEVPMPRLGELFESLPTPAFSLSTQRGLPQCLLAPHLRRELSTVRLLDIPAGEALLLQPVYEQWWKSVGASELCEDAAGGAMPEKARLCRRCLEEEEEGMPKRGRVSSGTEPSSSESSPLAGLSPAGPSLHEGSSCQLGLPPEEEEAGERAACEADSDAHSAKRRRLLSVDGSSAPSRTCERGASPRSPELGEKTEVAETFRESASPTNLQVVCPSRASSASIPPRATLPVCDLAGFALHLMARDLQSAESIYPVNQKSAQRGGEKAQGHALARVGVGSSAGRQTLDARKLMSLAVCMQAHIVTAPSEELKVGSTTKAETTESVETAMTDAKSEGARGLERLERLETEDDERALHRLASKREVRMIRHTEILLQEAVEELRSELRKKEKGCCSACGRQMDARSFFLVHGEQKDGDTQAVAPPSLPHLLANLQGGSDPQLRQCVGRRLAAVLTADVSSSADGSSPPCESRASPEPSLSSARPASFPRAAFVSGVSVGGLGYGESLSERRKLFAASINSAPLFRQPTSVRFLPLHRGGPLELLHAFCCGADVIQGGETSEHAERGIAYSFDPYDLLQDEEEEGESAGQNGGEKDVEKLGRRGEAISREADARAAQEMLERAAAAGMASRLLHLDLTSEVYRDDFRPIMEKRSRGVSRATDCLSSRNCGGSEASKDEETRASQRGKEGASCRWSTVQDSRAYIHHLFNCSELMGPVLLLHHNLQCLLALFEVFRIFLRRGELRVAVHRFLRRCCEKGAGGQTRPVALSKDRKLSLASLPRGEAHGNCRAITA</sequence>
<feature type="region of interest" description="Disordered" evidence="1">
    <location>
        <begin position="69"/>
        <end position="109"/>
    </location>
</feature>
<feature type="region of interest" description="Disordered" evidence="1">
    <location>
        <begin position="703"/>
        <end position="722"/>
    </location>
</feature>
<evidence type="ECO:0000259" key="2">
    <source>
        <dbReference type="Pfam" id="PF01702"/>
    </source>
</evidence>
<evidence type="ECO:0000313" key="4">
    <source>
        <dbReference type="Proteomes" id="UP000028838"/>
    </source>
</evidence>
<comment type="caution">
    <text evidence="3">The sequence shown here is derived from an EMBL/GenBank/DDBJ whole genome shotgun (WGS) entry which is preliminary data.</text>
</comment>
<dbReference type="Gene3D" id="3.20.20.105">
    <property type="entry name" value="Queuine tRNA-ribosyltransferase-like"/>
    <property type="match status" value="1"/>
</dbReference>
<keyword evidence="3" id="KW-0808">Transferase</keyword>
<gene>
    <name evidence="3" type="ORF">TGFOU_292320</name>
</gene>
<dbReference type="InterPro" id="IPR050852">
    <property type="entry name" value="Queuine_tRNA-ribosyltrfase"/>
</dbReference>
<dbReference type="VEuPathDB" id="ToxoDB:TGFOU_292320"/>